<accession>A0ABS6FGQ1</accession>
<evidence type="ECO:0000259" key="1">
    <source>
        <dbReference type="Pfam" id="PF07687"/>
    </source>
</evidence>
<comment type="caution">
    <text evidence="2">The sequence shown here is derived from an EMBL/GenBank/DDBJ whole genome shotgun (WGS) entry which is preliminary data.</text>
</comment>
<keyword evidence="2" id="KW-0378">Hydrolase</keyword>
<dbReference type="Pfam" id="PF07687">
    <property type="entry name" value="M20_dimer"/>
    <property type="match status" value="1"/>
</dbReference>
<keyword evidence="3" id="KW-1185">Reference proteome</keyword>
<dbReference type="Proteomes" id="UP000783742">
    <property type="component" value="Unassembled WGS sequence"/>
</dbReference>
<keyword evidence="2" id="KW-0645">Protease</keyword>
<dbReference type="NCBIfam" id="TIGR01893">
    <property type="entry name" value="aa-his-dipept"/>
    <property type="match status" value="1"/>
</dbReference>
<dbReference type="PANTHER" id="PTHR43501">
    <property type="entry name" value="CYTOSOL NON-SPECIFIC DIPEPTIDASE"/>
    <property type="match status" value="1"/>
</dbReference>
<dbReference type="RefSeq" id="WP_216548471.1">
    <property type="nucleotide sequence ID" value="NZ_JAHLQO010000001.1"/>
</dbReference>
<dbReference type="GO" id="GO:0016805">
    <property type="term" value="F:dipeptidase activity"/>
    <property type="evidence" value="ECO:0007669"/>
    <property type="project" value="UniProtKB-KW"/>
</dbReference>
<gene>
    <name evidence="2" type="primary">pepD</name>
    <name evidence="2" type="ORF">KQI68_02170</name>
</gene>
<evidence type="ECO:0000313" key="2">
    <source>
        <dbReference type="EMBL" id="MBU5668638.1"/>
    </source>
</evidence>
<organism evidence="2 3">
    <name type="scientific">Peptoniphilus ovalis</name>
    <dbReference type="NCBI Taxonomy" id="2841503"/>
    <lineage>
        <taxon>Bacteria</taxon>
        <taxon>Bacillati</taxon>
        <taxon>Bacillota</taxon>
        <taxon>Tissierellia</taxon>
        <taxon>Tissierellales</taxon>
        <taxon>Peptoniphilaceae</taxon>
        <taxon>Peptoniphilus</taxon>
    </lineage>
</organism>
<dbReference type="EC" id="3.4.13.20" evidence="2"/>
<name>A0ABS6FGQ1_9FIRM</name>
<dbReference type="PANTHER" id="PTHR43501:SF1">
    <property type="entry name" value="CYTOSOL NON-SPECIFIC DIPEPTIDASE"/>
    <property type="match status" value="1"/>
</dbReference>
<protein>
    <submittedName>
        <fullName evidence="2">Beta-Ala-His dipeptidase</fullName>
        <ecNumber evidence="2">3.4.13.20</ecNumber>
    </submittedName>
</protein>
<dbReference type="InterPro" id="IPR011650">
    <property type="entry name" value="Peptidase_M20_dimer"/>
</dbReference>
<evidence type="ECO:0000313" key="3">
    <source>
        <dbReference type="Proteomes" id="UP000783742"/>
    </source>
</evidence>
<feature type="domain" description="Peptidase M20 dimerisation" evidence="1">
    <location>
        <begin position="212"/>
        <end position="296"/>
    </location>
</feature>
<dbReference type="PIRSF" id="PIRSF016599">
    <property type="entry name" value="Xaa-His_dipept"/>
    <property type="match status" value="1"/>
</dbReference>
<proteinExistence type="predicted"/>
<keyword evidence="2" id="KW-0224">Dipeptidase</keyword>
<reference evidence="2 3" key="1">
    <citation type="submission" date="2021-06" db="EMBL/GenBank/DDBJ databases">
        <authorList>
            <person name="Sun Q."/>
            <person name="Li D."/>
        </authorList>
    </citation>
    <scope>NUCLEOTIDE SEQUENCE [LARGE SCALE GENOMIC DNA]</scope>
    <source>
        <strain evidence="2 3">MSJ-1</strain>
    </source>
</reference>
<sequence>MKEFTIESLRENPLFDNFYKISQIPHGSFNEKELSDWIYNWAKEKDLEVKQDDYSNLVIKKDGQNGGENKEPLILQAHIDMVCQKVDGSDHDFKKDPIKWVIEDEWLTTGGETTLGADNGLGVGLIMAVLESKDMNHPPITALFTTVEEDDFSGASNLPSEWVDADRAINLDNCEDYVIIAGSNGGTGAKIILETNREKIEDSKKVLKVEFSGLVGGHSGADINKGLGNSILIMGRLLEKYRENFEVSLSKISGGTFRLAIPRSSEAIVVINSKDEDKLRKVTDEFLKLIYHEYSKFKDSIKIEISETEAKDKFKDEDFVKILDIIKLSPNGVIDVNAKSFIIESSCNLGEVHTEENEVIFVSEIRAMRDSQIDYTYSRVESLARLVDAKDEQFARYFGWEFNENSDLRKQYKDIIKDIQDIDCEVRVSPGGLEGGYLINKRPGLDIICVGALHTGLHSPDERANINSVLTFYDNFKVFLERLN</sequence>
<dbReference type="EMBL" id="JAHLQO010000001">
    <property type="protein sequence ID" value="MBU5668638.1"/>
    <property type="molecule type" value="Genomic_DNA"/>
</dbReference>
<dbReference type="InterPro" id="IPR001160">
    <property type="entry name" value="Peptidase_M20C"/>
</dbReference>